<keyword evidence="1" id="KW-1133">Transmembrane helix</keyword>
<protein>
    <submittedName>
        <fullName evidence="2">RbohC</fullName>
    </submittedName>
</protein>
<reference evidence="2" key="2">
    <citation type="journal article" date="2015" name="Data Brief">
        <title>Shoot transcriptome of the giant reed, Arundo donax.</title>
        <authorList>
            <person name="Barrero R.A."/>
            <person name="Guerrero F.D."/>
            <person name="Moolhuijzen P."/>
            <person name="Goolsby J.A."/>
            <person name="Tidwell J."/>
            <person name="Bellgard S.E."/>
            <person name="Bellgard M.I."/>
        </authorList>
    </citation>
    <scope>NUCLEOTIDE SEQUENCE</scope>
    <source>
        <tissue evidence="2">Shoot tissue taken approximately 20 cm above the soil surface</tissue>
    </source>
</reference>
<proteinExistence type="predicted"/>
<sequence length="106" mass="11755">MINAAYSSACSLSLDSLLAEALNIMISFTSASVIWPSAFLSTMSKKIWRRESKLLSVICCQISRSSSWLILSTCIRRRRLSVSNSSIANSCDSVMPMHFGKSARER</sequence>
<keyword evidence="1" id="KW-0472">Membrane</keyword>
<accession>A0A0A8XVB8</accession>
<keyword evidence="1" id="KW-0812">Transmembrane</keyword>
<dbReference type="EMBL" id="GBRH01281202">
    <property type="protein sequence ID" value="JAD16693.1"/>
    <property type="molecule type" value="Transcribed_RNA"/>
</dbReference>
<reference evidence="2" key="1">
    <citation type="submission" date="2014-09" db="EMBL/GenBank/DDBJ databases">
        <authorList>
            <person name="Magalhaes I.L.F."/>
            <person name="Oliveira U."/>
            <person name="Santos F.R."/>
            <person name="Vidigal T.H.D.A."/>
            <person name="Brescovit A.D."/>
            <person name="Santos A.J."/>
        </authorList>
    </citation>
    <scope>NUCLEOTIDE SEQUENCE</scope>
    <source>
        <tissue evidence="2">Shoot tissue taken approximately 20 cm above the soil surface</tissue>
    </source>
</reference>
<evidence type="ECO:0000256" key="1">
    <source>
        <dbReference type="SAM" id="Phobius"/>
    </source>
</evidence>
<feature type="transmembrane region" description="Helical" evidence="1">
    <location>
        <begin position="21"/>
        <end position="40"/>
    </location>
</feature>
<organism evidence="2">
    <name type="scientific">Arundo donax</name>
    <name type="common">Giant reed</name>
    <name type="synonym">Donax arundinaceus</name>
    <dbReference type="NCBI Taxonomy" id="35708"/>
    <lineage>
        <taxon>Eukaryota</taxon>
        <taxon>Viridiplantae</taxon>
        <taxon>Streptophyta</taxon>
        <taxon>Embryophyta</taxon>
        <taxon>Tracheophyta</taxon>
        <taxon>Spermatophyta</taxon>
        <taxon>Magnoliopsida</taxon>
        <taxon>Liliopsida</taxon>
        <taxon>Poales</taxon>
        <taxon>Poaceae</taxon>
        <taxon>PACMAD clade</taxon>
        <taxon>Arundinoideae</taxon>
        <taxon>Arundineae</taxon>
        <taxon>Arundo</taxon>
    </lineage>
</organism>
<name>A0A0A8XVB8_ARUDO</name>
<dbReference type="AlphaFoldDB" id="A0A0A8XVB8"/>
<evidence type="ECO:0000313" key="2">
    <source>
        <dbReference type="EMBL" id="JAD16693.1"/>
    </source>
</evidence>